<protein>
    <submittedName>
        <fullName evidence="1">Uncharacterized protein LOC105122188</fullName>
    </submittedName>
</protein>
<organism evidence="1">
    <name type="scientific">Rhizophora mucronata</name>
    <name type="common">Asiatic mangrove</name>
    <dbReference type="NCBI Taxonomy" id="61149"/>
    <lineage>
        <taxon>Eukaryota</taxon>
        <taxon>Viridiplantae</taxon>
        <taxon>Streptophyta</taxon>
        <taxon>Embryophyta</taxon>
        <taxon>Tracheophyta</taxon>
        <taxon>Spermatophyta</taxon>
        <taxon>Magnoliopsida</taxon>
        <taxon>eudicotyledons</taxon>
        <taxon>Gunneridae</taxon>
        <taxon>Pentapetalae</taxon>
        <taxon>rosids</taxon>
        <taxon>fabids</taxon>
        <taxon>Malpighiales</taxon>
        <taxon>Rhizophoraceae</taxon>
        <taxon>Rhizophora</taxon>
    </lineage>
</organism>
<reference evidence="1" key="1">
    <citation type="submission" date="2018-02" db="EMBL/GenBank/DDBJ databases">
        <title>Rhizophora mucronata_Transcriptome.</title>
        <authorList>
            <person name="Meera S.P."/>
            <person name="Sreeshan A."/>
            <person name="Augustine A."/>
        </authorList>
    </citation>
    <scope>NUCLEOTIDE SEQUENCE</scope>
    <source>
        <tissue evidence="1">Leaf</tissue>
    </source>
</reference>
<sequence length="130" mass="15341">MISSFYDVYFMIRYQLSKFRSIFGGYNVICGTMDCQNPVNKSIKTTVTTKKIKRNSCHIPEEETRKKFTRYMQDCIRLSWNLHSLWISKQAARVSVVKRSIKLFSVTRYSNFPAKNQEKVHPGCRMINKI</sequence>
<dbReference type="AlphaFoldDB" id="A0A2P2KW76"/>
<dbReference type="EMBL" id="GGEC01029496">
    <property type="protein sequence ID" value="MBX09980.1"/>
    <property type="molecule type" value="Transcribed_RNA"/>
</dbReference>
<proteinExistence type="predicted"/>
<evidence type="ECO:0000313" key="1">
    <source>
        <dbReference type="EMBL" id="MBX09980.1"/>
    </source>
</evidence>
<name>A0A2P2KW76_RHIMU</name>
<accession>A0A2P2KW76</accession>